<feature type="compositionally biased region" description="Low complexity" evidence="1">
    <location>
        <begin position="314"/>
        <end position="328"/>
    </location>
</feature>
<dbReference type="AlphaFoldDB" id="A0A9P8ZYD1"/>
<feature type="region of interest" description="Disordered" evidence="1">
    <location>
        <begin position="311"/>
        <end position="336"/>
    </location>
</feature>
<reference evidence="2" key="1">
    <citation type="journal article" date="2021" name="Nat. Commun.">
        <title>Genetic determinants of endophytism in the Arabidopsis root mycobiome.</title>
        <authorList>
            <person name="Mesny F."/>
            <person name="Miyauchi S."/>
            <person name="Thiergart T."/>
            <person name="Pickel B."/>
            <person name="Atanasova L."/>
            <person name="Karlsson M."/>
            <person name="Huettel B."/>
            <person name="Barry K.W."/>
            <person name="Haridas S."/>
            <person name="Chen C."/>
            <person name="Bauer D."/>
            <person name="Andreopoulos W."/>
            <person name="Pangilinan J."/>
            <person name="LaButti K."/>
            <person name="Riley R."/>
            <person name="Lipzen A."/>
            <person name="Clum A."/>
            <person name="Drula E."/>
            <person name="Henrissat B."/>
            <person name="Kohler A."/>
            <person name="Grigoriev I.V."/>
            <person name="Martin F.M."/>
            <person name="Hacquard S."/>
        </authorList>
    </citation>
    <scope>NUCLEOTIDE SEQUENCE</scope>
    <source>
        <strain evidence="2">MPI-SDFR-AT-0073</strain>
    </source>
</reference>
<sequence>MLTPEQLKTHLISYYISNWRANGVPVTLRDVLAQKIQGKLDSDGPHTKEIRGVSEQAEEVYLSMKHTHSYLKVRLDDSPPKDAIIKAHYADIKNFMEKNADVVSSMSPILDRHIEQHNLVDWYDTMPMAQMSMKEKVNITKEVQLIARHELELSDEPRPASSPILPTLKVCLINIGVNHKLGLQFHETTVSRMKDEHEKFLIWLESLAPQCQAISNWDVYNSIGDDWEPKALALYEPEQQTLQSSDDGRLAVNRSWSYKKLELIGRNPQLVEDWKILKTCEDFNGLLDEFLLKPKVYPVFVRSYMIPDSERHTVQGGHNPTTTTTDTDGLGEDITG</sequence>
<organism evidence="2 3">
    <name type="scientific">Truncatella angustata</name>
    <dbReference type="NCBI Taxonomy" id="152316"/>
    <lineage>
        <taxon>Eukaryota</taxon>
        <taxon>Fungi</taxon>
        <taxon>Dikarya</taxon>
        <taxon>Ascomycota</taxon>
        <taxon>Pezizomycotina</taxon>
        <taxon>Sordariomycetes</taxon>
        <taxon>Xylariomycetidae</taxon>
        <taxon>Amphisphaeriales</taxon>
        <taxon>Sporocadaceae</taxon>
        <taxon>Truncatella</taxon>
    </lineage>
</organism>
<name>A0A9P8ZYD1_9PEZI</name>
<accession>A0A9P8ZYD1</accession>
<keyword evidence="3" id="KW-1185">Reference proteome</keyword>
<gene>
    <name evidence="2" type="ORF">BKA67DRAFT_658240</name>
</gene>
<comment type="caution">
    <text evidence="2">The sequence shown here is derived from an EMBL/GenBank/DDBJ whole genome shotgun (WGS) entry which is preliminary data.</text>
</comment>
<dbReference type="RefSeq" id="XP_045958171.1">
    <property type="nucleotide sequence ID" value="XM_046107249.1"/>
</dbReference>
<dbReference type="OrthoDB" id="10603292at2759"/>
<dbReference type="EMBL" id="JAGPXC010000004">
    <property type="protein sequence ID" value="KAH6653901.1"/>
    <property type="molecule type" value="Genomic_DNA"/>
</dbReference>
<dbReference type="GeneID" id="70136140"/>
<evidence type="ECO:0000313" key="3">
    <source>
        <dbReference type="Proteomes" id="UP000758603"/>
    </source>
</evidence>
<evidence type="ECO:0000313" key="2">
    <source>
        <dbReference type="EMBL" id="KAH6653901.1"/>
    </source>
</evidence>
<protein>
    <submittedName>
        <fullName evidence="2">Uncharacterized protein</fullName>
    </submittedName>
</protein>
<evidence type="ECO:0000256" key="1">
    <source>
        <dbReference type="SAM" id="MobiDB-lite"/>
    </source>
</evidence>
<dbReference type="Proteomes" id="UP000758603">
    <property type="component" value="Unassembled WGS sequence"/>
</dbReference>
<proteinExistence type="predicted"/>